<feature type="transmembrane region" description="Helical" evidence="1">
    <location>
        <begin position="133"/>
        <end position="150"/>
    </location>
</feature>
<protein>
    <submittedName>
        <fullName evidence="3">Uncharacterized protein</fullName>
    </submittedName>
</protein>
<keyword evidence="1" id="KW-0812">Transmembrane</keyword>
<accession>A0A7S6PV62</accession>
<evidence type="ECO:0000313" key="3">
    <source>
        <dbReference type="EMBL" id="QOU10695.1"/>
    </source>
</evidence>
<feature type="transmembrane region" description="Helical" evidence="1">
    <location>
        <begin position="170"/>
        <end position="191"/>
    </location>
</feature>
<keyword evidence="1" id="KW-1133">Transmembrane helix</keyword>
<sequence>MKKKLTQKKPKTIFSKIFQKTKKILNEIQKLFSQLSSIISAIGEKNRRLFEIFQLTIIYFLAIFQLLITCLTFSGSVGEIYKILPFFHELVYSPFGFFFSNPDRTYIFYLLAQEFIVLRPHIFKFSIIVRYNILYIMTLEFLFNCIINWWDILCNFENDSIFQAKVDRSFAAEFSLSLFAIYFCVYIYSYIRAISKRLPVFPNPLLQKIPDSVAFWLQIKKEAPKQK</sequence>
<evidence type="ECO:0000313" key="2">
    <source>
        <dbReference type="EMBL" id="QOU10692.1"/>
    </source>
</evidence>
<keyword evidence="3" id="KW-0934">Plastid</keyword>
<gene>
    <name evidence="3" type="primary">orf215</name>
    <name evidence="2" type="ORF">PoterioPt_p057</name>
    <name evidence="3" type="ORF">PoterioPt_p060</name>
</gene>
<keyword evidence="1" id="KW-0472">Membrane</keyword>
<feature type="transmembrane region" description="Helical" evidence="1">
    <location>
        <begin position="57"/>
        <end position="78"/>
    </location>
</feature>
<geneLocation type="plastid" evidence="3"/>
<reference evidence="3" key="1">
    <citation type="journal article" date="2020" name="Front. Plant Sci.">
        <title>Comparative Plastid Genomics of Non-Photosynthetic Chrysophytes: Genome Reduction and Compaction.</title>
        <authorList>
            <person name="Kim J.I."/>
            <person name="Jeong M."/>
            <person name="Archibald J.M."/>
            <person name="Shin W."/>
        </authorList>
    </citation>
    <scope>NUCLEOTIDE SEQUENCE</scope>
    <source>
        <strain evidence="3">Yongseonkyo072317C3</strain>
    </source>
</reference>
<name>A0A7S6PV62_9STRA</name>
<dbReference type="EMBL" id="MN935478">
    <property type="protein sequence ID" value="QOU10695.1"/>
    <property type="molecule type" value="Genomic_DNA"/>
</dbReference>
<organism evidence="3">
    <name type="scientific">Poteriospumella lacustris</name>
    <dbReference type="NCBI Taxonomy" id="1117027"/>
    <lineage>
        <taxon>Eukaryota</taxon>
        <taxon>Sar</taxon>
        <taxon>Stramenopiles</taxon>
        <taxon>Ochrophyta</taxon>
        <taxon>Chrysophyceae</taxon>
        <taxon>Chromulinales</taxon>
        <taxon>Dinobryaceae</taxon>
        <taxon>Poteriospumella</taxon>
    </lineage>
</organism>
<dbReference type="AlphaFoldDB" id="A0A7S6PV62"/>
<dbReference type="EMBL" id="MN935478">
    <property type="protein sequence ID" value="QOU10692.1"/>
    <property type="molecule type" value="Genomic_DNA"/>
</dbReference>
<evidence type="ECO:0000256" key="1">
    <source>
        <dbReference type="SAM" id="Phobius"/>
    </source>
</evidence>
<proteinExistence type="predicted"/>